<feature type="compositionally biased region" description="Polar residues" evidence="1">
    <location>
        <begin position="49"/>
        <end position="67"/>
    </location>
</feature>
<dbReference type="Pfam" id="PF25072">
    <property type="entry name" value="DUF7796"/>
    <property type="match status" value="1"/>
</dbReference>
<name>A0A0A9AXW5_ARUDO</name>
<feature type="region of interest" description="Disordered" evidence="1">
    <location>
        <begin position="40"/>
        <end position="67"/>
    </location>
</feature>
<organism evidence="3">
    <name type="scientific">Arundo donax</name>
    <name type="common">Giant reed</name>
    <name type="synonym">Donax arundinaceus</name>
    <dbReference type="NCBI Taxonomy" id="35708"/>
    <lineage>
        <taxon>Eukaryota</taxon>
        <taxon>Viridiplantae</taxon>
        <taxon>Streptophyta</taxon>
        <taxon>Embryophyta</taxon>
        <taxon>Tracheophyta</taxon>
        <taxon>Spermatophyta</taxon>
        <taxon>Magnoliopsida</taxon>
        <taxon>Liliopsida</taxon>
        <taxon>Poales</taxon>
        <taxon>Poaceae</taxon>
        <taxon>PACMAD clade</taxon>
        <taxon>Arundinoideae</taxon>
        <taxon>Arundineae</taxon>
        <taxon>Arundo</taxon>
    </lineage>
</organism>
<dbReference type="InterPro" id="IPR056698">
    <property type="entry name" value="DUF7796"/>
</dbReference>
<evidence type="ECO:0000313" key="3">
    <source>
        <dbReference type="EMBL" id="JAD55966.1"/>
    </source>
</evidence>
<reference evidence="3" key="2">
    <citation type="journal article" date="2015" name="Data Brief">
        <title>Shoot transcriptome of the giant reed, Arundo donax.</title>
        <authorList>
            <person name="Barrero R.A."/>
            <person name="Guerrero F.D."/>
            <person name="Moolhuijzen P."/>
            <person name="Goolsby J.A."/>
            <person name="Tidwell J."/>
            <person name="Bellgard S.E."/>
            <person name="Bellgard M.I."/>
        </authorList>
    </citation>
    <scope>NUCLEOTIDE SEQUENCE</scope>
    <source>
        <tissue evidence="3">Shoot tissue taken approximately 20 cm above the soil surface</tissue>
    </source>
</reference>
<evidence type="ECO:0000259" key="2">
    <source>
        <dbReference type="Pfam" id="PF25072"/>
    </source>
</evidence>
<evidence type="ECO:0000256" key="1">
    <source>
        <dbReference type="SAM" id="MobiDB-lite"/>
    </source>
</evidence>
<sequence length="67" mass="7059">MGARECVAEMEAFKARAERWDAPSPAEICRIGIRARSAAAAASRSGSSLSPDSDATSTETSLESMRP</sequence>
<protein>
    <recommendedName>
        <fullName evidence="2">DUF7796 domain-containing protein</fullName>
    </recommendedName>
</protein>
<accession>A0A0A9AXW5</accession>
<dbReference type="AlphaFoldDB" id="A0A0A9AXW5"/>
<reference evidence="3" key="1">
    <citation type="submission" date="2014-09" db="EMBL/GenBank/DDBJ databases">
        <authorList>
            <person name="Magalhaes I.L.F."/>
            <person name="Oliveira U."/>
            <person name="Santos F.R."/>
            <person name="Vidigal T.H.D.A."/>
            <person name="Brescovit A.D."/>
            <person name="Santos A.J."/>
        </authorList>
    </citation>
    <scope>NUCLEOTIDE SEQUENCE</scope>
    <source>
        <tissue evidence="3">Shoot tissue taken approximately 20 cm above the soil surface</tissue>
    </source>
</reference>
<proteinExistence type="predicted"/>
<feature type="domain" description="DUF7796" evidence="2">
    <location>
        <begin position="3"/>
        <end position="34"/>
    </location>
</feature>
<dbReference type="EMBL" id="GBRH01241929">
    <property type="protein sequence ID" value="JAD55966.1"/>
    <property type="molecule type" value="Transcribed_RNA"/>
</dbReference>